<dbReference type="Pfam" id="PF00106">
    <property type="entry name" value="adh_short"/>
    <property type="match status" value="1"/>
</dbReference>
<dbReference type="STRING" id="290512.Paes_1798"/>
<dbReference type="HOGENOM" id="CLU_010194_44_5_10"/>
<name>B4S418_PROA2</name>
<protein>
    <submittedName>
        <fullName evidence="3">Short-chain dehydrogenase/reductase SDR</fullName>
    </submittedName>
</protein>
<comment type="similarity">
    <text evidence="2">Belongs to the short-chain dehydrogenases/reductases (SDR) family.</text>
</comment>
<evidence type="ECO:0000313" key="3">
    <source>
        <dbReference type="EMBL" id="ACF46810.1"/>
    </source>
</evidence>
<organism evidence="3 4">
    <name type="scientific">Prosthecochloris aestuarii (strain DSM 271 / SK 413)</name>
    <dbReference type="NCBI Taxonomy" id="290512"/>
    <lineage>
        <taxon>Bacteria</taxon>
        <taxon>Pseudomonadati</taxon>
        <taxon>Chlorobiota</taxon>
        <taxon>Chlorobiia</taxon>
        <taxon>Chlorobiales</taxon>
        <taxon>Chlorobiaceae</taxon>
        <taxon>Prosthecochloris</taxon>
    </lineage>
</organism>
<reference evidence="3" key="1">
    <citation type="submission" date="2008-06" db="EMBL/GenBank/DDBJ databases">
        <title>Complete sequence of chromosome of Prosthecochloris aestuarii DSM 271.</title>
        <authorList>
            <consortium name="US DOE Joint Genome Institute"/>
            <person name="Lucas S."/>
            <person name="Copeland A."/>
            <person name="Lapidus A."/>
            <person name="Glavina del Rio T."/>
            <person name="Dalin E."/>
            <person name="Tice H."/>
            <person name="Bruce D."/>
            <person name="Goodwin L."/>
            <person name="Pitluck S."/>
            <person name="Schmutz J."/>
            <person name="Larimer F."/>
            <person name="Land M."/>
            <person name="Hauser L."/>
            <person name="Kyrpides N."/>
            <person name="Anderson I."/>
            <person name="Liu Z."/>
            <person name="Li T."/>
            <person name="Zhao F."/>
            <person name="Overmann J."/>
            <person name="Bryant D.A."/>
            <person name="Richardson P."/>
        </authorList>
    </citation>
    <scope>NUCLEOTIDE SEQUENCE [LARGE SCALE GENOMIC DNA]</scope>
    <source>
        <strain evidence="3">DSM 271</strain>
    </source>
</reference>
<dbReference type="RefSeq" id="WP_012506343.1">
    <property type="nucleotide sequence ID" value="NC_011059.1"/>
</dbReference>
<dbReference type="PANTHER" id="PTHR43157">
    <property type="entry name" value="PHOSPHATIDYLINOSITOL-GLYCAN BIOSYNTHESIS CLASS F PROTEIN-RELATED"/>
    <property type="match status" value="1"/>
</dbReference>
<dbReference type="PRINTS" id="PR00081">
    <property type="entry name" value="GDHRDH"/>
</dbReference>
<dbReference type="PANTHER" id="PTHR43157:SF31">
    <property type="entry name" value="PHOSPHATIDYLINOSITOL-GLYCAN BIOSYNTHESIS CLASS F PROTEIN"/>
    <property type="match status" value="1"/>
</dbReference>
<dbReference type="Gene3D" id="3.40.50.720">
    <property type="entry name" value="NAD(P)-binding Rossmann-like Domain"/>
    <property type="match status" value="1"/>
</dbReference>
<dbReference type="Proteomes" id="UP000002725">
    <property type="component" value="Chromosome"/>
</dbReference>
<dbReference type="SUPFAM" id="SSF51735">
    <property type="entry name" value="NAD(P)-binding Rossmann-fold domains"/>
    <property type="match status" value="1"/>
</dbReference>
<dbReference type="KEGG" id="paa:Paes_1798"/>
<evidence type="ECO:0000313" key="4">
    <source>
        <dbReference type="Proteomes" id="UP000002725"/>
    </source>
</evidence>
<dbReference type="PRINTS" id="PR00080">
    <property type="entry name" value="SDRFAMILY"/>
</dbReference>
<dbReference type="InterPro" id="IPR036291">
    <property type="entry name" value="NAD(P)-bd_dom_sf"/>
</dbReference>
<proteinExistence type="inferred from homology"/>
<dbReference type="InterPro" id="IPR002347">
    <property type="entry name" value="SDR_fam"/>
</dbReference>
<dbReference type="EMBL" id="CP001108">
    <property type="protein sequence ID" value="ACF46810.1"/>
    <property type="molecule type" value="Genomic_DNA"/>
</dbReference>
<gene>
    <name evidence="3" type="ordered locus">Paes_1798</name>
</gene>
<evidence type="ECO:0000256" key="1">
    <source>
        <dbReference type="ARBA" id="ARBA00023002"/>
    </source>
</evidence>
<dbReference type="AlphaFoldDB" id="B4S418"/>
<keyword evidence="4" id="KW-1185">Reference proteome</keyword>
<evidence type="ECO:0000256" key="2">
    <source>
        <dbReference type="RuleBase" id="RU000363"/>
    </source>
</evidence>
<sequence length="269" mass="29418">MKQGVACITGSTDGIGRAAAFELAAAGHTVVLHGRSFERLEHTRREIEEQTGNHSIHTVLADFTDLCQVRRMADQLEKLCSVIDILINNAGVYMPRCQITTAGIETTFAVNHLAHFCLTTLLEPLLIESRTRVVNVSSVDHHSAGFSANSITGGTRYTGYQAYAFSKLCNVAFTLEHADRLRRTGVTVNTLDPGILATKLLHAGWSLQGDDVSCGAPPLLYLACSSKVADITGTYFENNHPAICSPIAHDPEIRRELWEISEEIVERNS</sequence>
<dbReference type="GO" id="GO:0016491">
    <property type="term" value="F:oxidoreductase activity"/>
    <property type="evidence" value="ECO:0007669"/>
    <property type="project" value="UniProtKB-KW"/>
</dbReference>
<keyword evidence="1" id="KW-0560">Oxidoreductase</keyword>
<accession>B4S418</accession>
<dbReference type="eggNOG" id="COG1028">
    <property type="taxonomic scope" value="Bacteria"/>
</dbReference>